<protein>
    <recommendedName>
        <fullName evidence="1">Aminoglycoside phosphotransferase domain-containing protein</fullName>
    </recommendedName>
</protein>
<dbReference type="InterPro" id="IPR011009">
    <property type="entry name" value="Kinase-like_dom_sf"/>
</dbReference>
<sequence>MRLRDEWGLAVVILDILETSDSVSPCAIAELLQSDVPHEFRSVRSEQIPSCELSEQERILLQAMLDGAIANPFARIGWIYEAIAYLEESTGRKVSSVADVDQFNAGGAFSLVRFRMTDEGDFWLKATGAPNTHERVVLSLLSRLCRGFVPEVVAEIPAWNAWLMRGEGDGIAMLPNDASGVLRVLEAAVDTLAALQIRTVESQWDLFQAGAVDHRTHVLRSEVDALFSYMEEAMANQTSTKVPRIEAKRLLELQKLFENVCSCMEDLNVPDMVLHGDMNLGNIVVAQDHCVFIDWCETYVGNPLVTLEHLLLLNPIEDEVLKLACDKHLKQRYRGAMSGICDPRILEEGFALAPVVAAGSAIYARGDWFRTPLRDDPRRQAYVRSVARSMDRAAREPALCRALSV</sequence>
<keyword evidence="3" id="KW-1185">Reference proteome</keyword>
<dbReference type="SUPFAM" id="SSF56112">
    <property type="entry name" value="Protein kinase-like (PK-like)"/>
    <property type="match status" value="1"/>
</dbReference>
<evidence type="ECO:0000259" key="1">
    <source>
        <dbReference type="Pfam" id="PF01636"/>
    </source>
</evidence>
<comment type="caution">
    <text evidence="2">The sequence shown here is derived from an EMBL/GenBank/DDBJ whole genome shotgun (WGS) entry which is preliminary data.</text>
</comment>
<dbReference type="InterPro" id="IPR002575">
    <property type="entry name" value="Aminoglycoside_PTrfase"/>
</dbReference>
<evidence type="ECO:0000313" key="2">
    <source>
        <dbReference type="EMBL" id="MBB5055464.1"/>
    </source>
</evidence>
<dbReference type="AlphaFoldDB" id="A0A7W7Z8V1"/>
<name>A0A7W7Z8V1_9BACT</name>
<accession>A0A7W7Z8V1</accession>
<proteinExistence type="predicted"/>
<organism evidence="2 3">
    <name type="scientific">Granulicella aggregans</name>
    <dbReference type="NCBI Taxonomy" id="474949"/>
    <lineage>
        <taxon>Bacteria</taxon>
        <taxon>Pseudomonadati</taxon>
        <taxon>Acidobacteriota</taxon>
        <taxon>Terriglobia</taxon>
        <taxon>Terriglobales</taxon>
        <taxon>Acidobacteriaceae</taxon>
        <taxon>Granulicella</taxon>
    </lineage>
</organism>
<reference evidence="2 3" key="1">
    <citation type="submission" date="2020-08" db="EMBL/GenBank/DDBJ databases">
        <title>Genomic Encyclopedia of Type Strains, Phase IV (KMG-V): Genome sequencing to study the core and pangenomes of soil and plant-associated prokaryotes.</title>
        <authorList>
            <person name="Whitman W."/>
        </authorList>
    </citation>
    <scope>NUCLEOTIDE SEQUENCE [LARGE SCALE GENOMIC DNA]</scope>
    <source>
        <strain evidence="2 3">M8UP14</strain>
    </source>
</reference>
<gene>
    <name evidence="2" type="ORF">HDF16_000133</name>
</gene>
<feature type="domain" description="Aminoglycoside phosphotransferase" evidence="1">
    <location>
        <begin position="149"/>
        <end position="305"/>
    </location>
</feature>
<dbReference type="Proteomes" id="UP000540989">
    <property type="component" value="Unassembled WGS sequence"/>
</dbReference>
<evidence type="ECO:0000313" key="3">
    <source>
        <dbReference type="Proteomes" id="UP000540989"/>
    </source>
</evidence>
<dbReference type="Pfam" id="PF01636">
    <property type="entry name" value="APH"/>
    <property type="match status" value="1"/>
</dbReference>
<dbReference type="EMBL" id="JACHIP010000001">
    <property type="protein sequence ID" value="MBB5055464.1"/>
    <property type="molecule type" value="Genomic_DNA"/>
</dbReference>
<dbReference type="Gene3D" id="3.90.1200.10">
    <property type="match status" value="1"/>
</dbReference>